<evidence type="ECO:0000313" key="2">
    <source>
        <dbReference type="Proteomes" id="UP001056120"/>
    </source>
</evidence>
<dbReference type="EMBL" id="CM042018">
    <property type="protein sequence ID" value="KAI3827672.1"/>
    <property type="molecule type" value="Genomic_DNA"/>
</dbReference>
<reference evidence="1 2" key="2">
    <citation type="journal article" date="2022" name="Mol. Ecol. Resour.">
        <title>The genomes of chicory, endive, great burdock and yacon provide insights into Asteraceae paleo-polyploidization history and plant inulin production.</title>
        <authorList>
            <person name="Fan W."/>
            <person name="Wang S."/>
            <person name="Wang H."/>
            <person name="Wang A."/>
            <person name="Jiang F."/>
            <person name="Liu H."/>
            <person name="Zhao H."/>
            <person name="Xu D."/>
            <person name="Zhang Y."/>
        </authorList>
    </citation>
    <scope>NUCLEOTIDE SEQUENCE [LARGE SCALE GENOMIC DNA]</scope>
    <source>
        <strain evidence="2">cv. Yunnan</strain>
        <tissue evidence="1">Leaves</tissue>
    </source>
</reference>
<proteinExistence type="predicted"/>
<organism evidence="1 2">
    <name type="scientific">Smallanthus sonchifolius</name>
    <dbReference type="NCBI Taxonomy" id="185202"/>
    <lineage>
        <taxon>Eukaryota</taxon>
        <taxon>Viridiplantae</taxon>
        <taxon>Streptophyta</taxon>
        <taxon>Embryophyta</taxon>
        <taxon>Tracheophyta</taxon>
        <taxon>Spermatophyta</taxon>
        <taxon>Magnoliopsida</taxon>
        <taxon>eudicotyledons</taxon>
        <taxon>Gunneridae</taxon>
        <taxon>Pentapetalae</taxon>
        <taxon>asterids</taxon>
        <taxon>campanulids</taxon>
        <taxon>Asterales</taxon>
        <taxon>Asteraceae</taxon>
        <taxon>Asteroideae</taxon>
        <taxon>Heliantheae alliance</taxon>
        <taxon>Millerieae</taxon>
        <taxon>Smallanthus</taxon>
    </lineage>
</organism>
<reference evidence="2" key="1">
    <citation type="journal article" date="2022" name="Mol. Ecol. Resour.">
        <title>The genomes of chicory, endive, great burdock and yacon provide insights into Asteraceae palaeo-polyploidization history and plant inulin production.</title>
        <authorList>
            <person name="Fan W."/>
            <person name="Wang S."/>
            <person name="Wang H."/>
            <person name="Wang A."/>
            <person name="Jiang F."/>
            <person name="Liu H."/>
            <person name="Zhao H."/>
            <person name="Xu D."/>
            <person name="Zhang Y."/>
        </authorList>
    </citation>
    <scope>NUCLEOTIDE SEQUENCE [LARGE SCALE GENOMIC DNA]</scope>
    <source>
        <strain evidence="2">cv. Yunnan</strain>
    </source>
</reference>
<evidence type="ECO:0000313" key="1">
    <source>
        <dbReference type="EMBL" id="KAI3827672.1"/>
    </source>
</evidence>
<accession>A0ACB9K5X7</accession>
<protein>
    <submittedName>
        <fullName evidence="1">Uncharacterized protein</fullName>
    </submittedName>
</protein>
<sequence length="100" mass="11719">MSRFKYNVKDAAAGKVVRRRAPATILPQYNEEYTHNTVSLHLFPLRMYELAQMRCLTPEDIIALASMTIEYEHVFEFYAKDFANVLDRLSKDVRGNPYEE</sequence>
<comment type="caution">
    <text evidence="1">The sequence shown here is derived from an EMBL/GenBank/DDBJ whole genome shotgun (WGS) entry which is preliminary data.</text>
</comment>
<gene>
    <name evidence="1" type="ORF">L1987_01753</name>
</gene>
<keyword evidence="2" id="KW-1185">Reference proteome</keyword>
<dbReference type="Proteomes" id="UP001056120">
    <property type="component" value="Linkage Group LG01"/>
</dbReference>
<name>A0ACB9K5X7_9ASTR</name>